<reference evidence="13" key="1">
    <citation type="submission" date="2016-10" db="EMBL/GenBank/DDBJ databases">
        <authorList>
            <person name="de Groot N.N."/>
        </authorList>
    </citation>
    <scope>NUCLEOTIDE SEQUENCE</scope>
</reference>
<evidence type="ECO:0000313" key="13">
    <source>
        <dbReference type="EMBL" id="SFV84151.1"/>
    </source>
</evidence>
<dbReference type="GO" id="GO:0051301">
    <property type="term" value="P:cell division"/>
    <property type="evidence" value="ECO:0007669"/>
    <property type="project" value="UniProtKB-KW"/>
</dbReference>
<dbReference type="GO" id="GO:0005886">
    <property type="term" value="C:plasma membrane"/>
    <property type="evidence" value="ECO:0007669"/>
    <property type="project" value="TreeGrafter"/>
</dbReference>
<evidence type="ECO:0000256" key="7">
    <source>
        <dbReference type="ARBA" id="ARBA00022989"/>
    </source>
</evidence>
<evidence type="ECO:0000256" key="5">
    <source>
        <dbReference type="ARBA" id="ARBA00022960"/>
    </source>
</evidence>
<feature type="transmembrane region" description="Helical" evidence="12">
    <location>
        <begin position="228"/>
        <end position="247"/>
    </location>
</feature>
<dbReference type="AlphaFoldDB" id="A0A1W1DRA3"/>
<dbReference type="PANTHER" id="PTHR30474">
    <property type="entry name" value="CELL CYCLE PROTEIN"/>
    <property type="match status" value="1"/>
</dbReference>
<comment type="subcellular location">
    <subcellularLocation>
        <location evidence="1">Membrane</location>
        <topology evidence="1">Multi-pass membrane protein</topology>
    </subcellularLocation>
</comment>
<dbReference type="GO" id="GO:0032153">
    <property type="term" value="C:cell division site"/>
    <property type="evidence" value="ECO:0007669"/>
    <property type="project" value="TreeGrafter"/>
</dbReference>
<protein>
    <recommendedName>
        <fullName evidence="10">peptidoglycan glycosyltransferase</fullName>
        <ecNumber evidence="10">2.4.99.28</ecNumber>
    </recommendedName>
    <alternativeName>
        <fullName evidence="9">Peptidoglycan polymerase</fullName>
    </alternativeName>
</protein>
<evidence type="ECO:0000256" key="2">
    <source>
        <dbReference type="ARBA" id="ARBA00022676"/>
    </source>
</evidence>
<comment type="catalytic activity">
    <reaction evidence="11">
        <text>[GlcNAc-(1-&gt;4)-Mur2Ac(oyl-L-Ala-gamma-D-Glu-L-Lys-D-Ala-D-Ala)](n)-di-trans,octa-cis-undecaprenyl diphosphate + beta-D-GlcNAc-(1-&gt;4)-Mur2Ac(oyl-L-Ala-gamma-D-Glu-L-Lys-D-Ala-D-Ala)-di-trans,octa-cis-undecaprenyl diphosphate = [GlcNAc-(1-&gt;4)-Mur2Ac(oyl-L-Ala-gamma-D-Glu-L-Lys-D-Ala-D-Ala)](n+1)-di-trans,octa-cis-undecaprenyl diphosphate + di-trans,octa-cis-undecaprenyl diphosphate + H(+)</text>
        <dbReference type="Rhea" id="RHEA:23708"/>
        <dbReference type="Rhea" id="RHEA-COMP:9602"/>
        <dbReference type="Rhea" id="RHEA-COMP:9603"/>
        <dbReference type="ChEBI" id="CHEBI:15378"/>
        <dbReference type="ChEBI" id="CHEBI:58405"/>
        <dbReference type="ChEBI" id="CHEBI:60033"/>
        <dbReference type="ChEBI" id="CHEBI:78435"/>
        <dbReference type="EC" id="2.4.99.28"/>
    </reaction>
</comment>
<accession>A0A1W1DRA3</accession>
<keyword evidence="5" id="KW-0133">Cell shape</keyword>
<evidence type="ECO:0000256" key="4">
    <source>
        <dbReference type="ARBA" id="ARBA00022692"/>
    </source>
</evidence>
<dbReference type="EC" id="2.4.99.28" evidence="10"/>
<dbReference type="EMBL" id="FPHW01000096">
    <property type="protein sequence ID" value="SFV84151.1"/>
    <property type="molecule type" value="Genomic_DNA"/>
</dbReference>
<evidence type="ECO:0000256" key="10">
    <source>
        <dbReference type="ARBA" id="ARBA00044770"/>
    </source>
</evidence>
<keyword evidence="4 12" id="KW-0812">Transmembrane</keyword>
<feature type="transmembrane region" description="Helical" evidence="12">
    <location>
        <begin position="48"/>
        <end position="65"/>
    </location>
</feature>
<dbReference type="GO" id="GO:0009252">
    <property type="term" value="P:peptidoglycan biosynthetic process"/>
    <property type="evidence" value="ECO:0007669"/>
    <property type="project" value="UniProtKB-KW"/>
</dbReference>
<sequence length="264" mass="29133">MMKLVMILFMAGFLIRQEKQVTSSLKGLGKTMLIVALSGALTMFETDLGATIIITITALTMLFIAGTYIKELMMAGGVLFSAAGIFIWFNPNRSARLFDFWQTDLWINNSDKVHQTKQALIGIARGDWTGTGLGAGIQKYTKLPESHTDMIFAIIGEELGVIGMLFVLFCFAYIIGKGFDIAKEALKHGRKYSSYVAFGVCTWFSMQTGVNIAMNLGLIPIKGFTLPLISYGGSSMIFSMVALAFLLRIDMENRAGYTKQKNYV</sequence>
<dbReference type="GO" id="GO:0015648">
    <property type="term" value="F:lipid-linked peptidoglycan transporter activity"/>
    <property type="evidence" value="ECO:0007669"/>
    <property type="project" value="TreeGrafter"/>
</dbReference>
<keyword evidence="13" id="KW-0131">Cell cycle</keyword>
<keyword evidence="13" id="KW-0132">Cell division</keyword>
<gene>
    <name evidence="13" type="ORF">MNB_SUP05-7-1144</name>
</gene>
<dbReference type="GO" id="GO:0008955">
    <property type="term" value="F:peptidoglycan glycosyltransferase activity"/>
    <property type="evidence" value="ECO:0007669"/>
    <property type="project" value="UniProtKB-EC"/>
</dbReference>
<dbReference type="Pfam" id="PF01098">
    <property type="entry name" value="FTSW_RODA_SPOVE"/>
    <property type="match status" value="1"/>
</dbReference>
<dbReference type="InterPro" id="IPR001182">
    <property type="entry name" value="FtsW/RodA"/>
</dbReference>
<evidence type="ECO:0000256" key="1">
    <source>
        <dbReference type="ARBA" id="ARBA00004141"/>
    </source>
</evidence>
<keyword evidence="6" id="KW-0573">Peptidoglycan synthesis</keyword>
<keyword evidence="7 12" id="KW-1133">Transmembrane helix</keyword>
<name>A0A1W1DRA3_9ZZZZ</name>
<evidence type="ECO:0000256" key="11">
    <source>
        <dbReference type="ARBA" id="ARBA00049902"/>
    </source>
</evidence>
<keyword evidence="2" id="KW-0328">Glycosyltransferase</keyword>
<evidence type="ECO:0000256" key="12">
    <source>
        <dbReference type="SAM" id="Phobius"/>
    </source>
</evidence>
<keyword evidence="3" id="KW-0808">Transferase</keyword>
<evidence type="ECO:0000256" key="8">
    <source>
        <dbReference type="ARBA" id="ARBA00023136"/>
    </source>
</evidence>
<evidence type="ECO:0000256" key="6">
    <source>
        <dbReference type="ARBA" id="ARBA00022984"/>
    </source>
</evidence>
<feature type="transmembrane region" description="Helical" evidence="12">
    <location>
        <begin position="150"/>
        <end position="175"/>
    </location>
</feature>
<feature type="transmembrane region" description="Helical" evidence="12">
    <location>
        <begin position="72"/>
        <end position="89"/>
    </location>
</feature>
<evidence type="ECO:0000256" key="9">
    <source>
        <dbReference type="ARBA" id="ARBA00032370"/>
    </source>
</evidence>
<organism evidence="13">
    <name type="scientific">hydrothermal vent metagenome</name>
    <dbReference type="NCBI Taxonomy" id="652676"/>
    <lineage>
        <taxon>unclassified sequences</taxon>
        <taxon>metagenomes</taxon>
        <taxon>ecological metagenomes</taxon>
    </lineage>
</organism>
<evidence type="ECO:0000256" key="3">
    <source>
        <dbReference type="ARBA" id="ARBA00022679"/>
    </source>
</evidence>
<keyword evidence="8 12" id="KW-0472">Membrane</keyword>
<dbReference type="GO" id="GO:0008360">
    <property type="term" value="P:regulation of cell shape"/>
    <property type="evidence" value="ECO:0007669"/>
    <property type="project" value="UniProtKB-KW"/>
</dbReference>
<feature type="transmembrane region" description="Helical" evidence="12">
    <location>
        <begin position="195"/>
        <end position="216"/>
    </location>
</feature>
<dbReference type="PANTHER" id="PTHR30474:SF2">
    <property type="entry name" value="PEPTIDOGLYCAN GLYCOSYLTRANSFERASE FTSW-RELATED"/>
    <property type="match status" value="1"/>
</dbReference>
<proteinExistence type="predicted"/>